<gene>
    <name evidence="1" type="ORF">METHB2_700021</name>
</gene>
<dbReference type="RefSeq" id="WP_174627288.1">
    <property type="nucleotide sequence ID" value="NZ_CADCXN010000103.1"/>
</dbReference>
<proteinExistence type="predicted"/>
<comment type="caution">
    <text evidence="1">The sequence shown here is derived from an EMBL/GenBank/DDBJ whole genome shotgun (WGS) entry which is preliminary data.</text>
</comment>
<dbReference type="AlphaFoldDB" id="A0A8S0X9P5"/>
<organism evidence="1 2">
    <name type="scientific">Candidatus Methylobacter favarea</name>
    <dbReference type="NCBI Taxonomy" id="2707345"/>
    <lineage>
        <taxon>Bacteria</taxon>
        <taxon>Pseudomonadati</taxon>
        <taxon>Pseudomonadota</taxon>
        <taxon>Gammaproteobacteria</taxon>
        <taxon>Methylococcales</taxon>
        <taxon>Methylococcaceae</taxon>
        <taxon>Methylobacter</taxon>
    </lineage>
</organism>
<evidence type="ECO:0000313" key="2">
    <source>
        <dbReference type="Proteomes" id="UP000494216"/>
    </source>
</evidence>
<accession>A0A8S0X9P5</accession>
<dbReference type="Proteomes" id="UP000494216">
    <property type="component" value="Unassembled WGS sequence"/>
</dbReference>
<sequence length="109" mass="12125">MQDFFSLANNVFGQSDDGISLELTEIGLNAAYQPFYRLRFAAQVLYRRAGNIDSGSVRLDSGSADLPLFNYKRDRMGIPSVCITRPAIYLLSIQPYCCPKELTLSIPAP</sequence>
<keyword evidence="2" id="KW-1185">Reference proteome</keyword>
<protein>
    <submittedName>
        <fullName evidence="1">Uncharacterized protein</fullName>
    </submittedName>
</protein>
<evidence type="ECO:0000313" key="1">
    <source>
        <dbReference type="EMBL" id="CAA9892526.1"/>
    </source>
</evidence>
<reference evidence="1 2" key="1">
    <citation type="submission" date="2020-02" db="EMBL/GenBank/DDBJ databases">
        <authorList>
            <person name="Hogendoorn C."/>
        </authorList>
    </citation>
    <scope>NUCLEOTIDE SEQUENCE [LARGE SCALE GENOMIC DNA]</scope>
    <source>
        <strain evidence="1">METHB21</strain>
    </source>
</reference>
<dbReference type="EMBL" id="CADCXN010000103">
    <property type="protein sequence ID" value="CAA9892526.1"/>
    <property type="molecule type" value="Genomic_DNA"/>
</dbReference>
<name>A0A8S0X9P5_9GAMM</name>